<name>A0AAV6Z6R3_ENGPU</name>
<dbReference type="SUPFAM" id="SSF57863">
    <property type="entry name" value="ArfGap/RecO-like zinc finger"/>
    <property type="match status" value="1"/>
</dbReference>
<evidence type="ECO:0000256" key="1">
    <source>
        <dbReference type="PROSITE-ProRule" id="PRU00288"/>
    </source>
</evidence>
<feature type="domain" description="Arf-GAP" evidence="3">
    <location>
        <begin position="87"/>
        <end position="167"/>
    </location>
</feature>
<dbReference type="InterPro" id="IPR052227">
    <property type="entry name" value="Arf-Rho-GAP_ANK-PH_domain"/>
</dbReference>
<feature type="domain" description="PH" evidence="2">
    <location>
        <begin position="1"/>
        <end position="81"/>
    </location>
</feature>
<dbReference type="GO" id="GO:0005096">
    <property type="term" value="F:GTPase activator activity"/>
    <property type="evidence" value="ECO:0007669"/>
    <property type="project" value="InterPro"/>
</dbReference>
<dbReference type="Gene3D" id="1.10.220.150">
    <property type="entry name" value="Arf GTPase activating protein"/>
    <property type="match status" value="1"/>
</dbReference>
<keyword evidence="5" id="KW-1185">Reference proteome</keyword>
<keyword evidence="1" id="KW-0863">Zinc-finger</keyword>
<evidence type="ECO:0000259" key="2">
    <source>
        <dbReference type="PROSITE" id="PS50003"/>
    </source>
</evidence>
<keyword evidence="1" id="KW-0479">Metal-binding</keyword>
<dbReference type="SUPFAM" id="SSF50729">
    <property type="entry name" value="PH domain-like"/>
    <property type="match status" value="1"/>
</dbReference>
<proteinExistence type="predicted"/>
<dbReference type="InterPro" id="IPR038508">
    <property type="entry name" value="ArfGAP_dom_sf"/>
</dbReference>
<dbReference type="Pfam" id="PF01412">
    <property type="entry name" value="ArfGap"/>
    <property type="match status" value="1"/>
</dbReference>
<dbReference type="PANTHER" id="PTHR45899">
    <property type="entry name" value="RHO GTPASE ACTIVATING PROTEIN AT 15B, ISOFORM C"/>
    <property type="match status" value="1"/>
</dbReference>
<dbReference type="InterPro" id="IPR001849">
    <property type="entry name" value="PH_domain"/>
</dbReference>
<dbReference type="SMART" id="SM00105">
    <property type="entry name" value="ArfGap"/>
    <property type="match status" value="1"/>
</dbReference>
<dbReference type="GO" id="GO:0005737">
    <property type="term" value="C:cytoplasm"/>
    <property type="evidence" value="ECO:0007669"/>
    <property type="project" value="TreeGrafter"/>
</dbReference>
<dbReference type="InterPro" id="IPR011993">
    <property type="entry name" value="PH-like_dom_sf"/>
</dbReference>
<dbReference type="GO" id="GO:0005547">
    <property type="term" value="F:phosphatidylinositol-3,4,5-trisphosphate binding"/>
    <property type="evidence" value="ECO:0007669"/>
    <property type="project" value="TreeGrafter"/>
</dbReference>
<dbReference type="PANTHER" id="PTHR45899:SF2">
    <property type="entry name" value="RHO GTPASE ACTIVATING PROTEIN AT 15B, ISOFORM C"/>
    <property type="match status" value="1"/>
</dbReference>
<accession>A0AAV6Z6R3</accession>
<evidence type="ECO:0008006" key="6">
    <source>
        <dbReference type="Google" id="ProtNLM"/>
    </source>
</evidence>
<dbReference type="PROSITE" id="PS50003">
    <property type="entry name" value="PH_DOMAIN"/>
    <property type="match status" value="1"/>
</dbReference>
<keyword evidence="1" id="KW-0862">Zinc</keyword>
<evidence type="ECO:0000313" key="5">
    <source>
        <dbReference type="Proteomes" id="UP000824782"/>
    </source>
</evidence>
<protein>
    <recommendedName>
        <fullName evidence="6">Arf-GAP with Rho-GAP domain, ANK repeat and PH domain-containing protein 1</fullName>
    </recommendedName>
</protein>
<dbReference type="GO" id="GO:0008270">
    <property type="term" value="F:zinc ion binding"/>
    <property type="evidence" value="ECO:0007669"/>
    <property type="project" value="UniProtKB-KW"/>
</dbReference>
<sequence length="167" mass="19023">MRGEAKDVCGRLARRQVYLYKSEEDFVVGVGTTSIDMNLGNVKEVDKKSFDLTTPYRTFSFITDHEQERREWVEAMKQSITCALSNYEVAQRIWSEESNRTCADCGAPKPDWASINLCVVICKKCAGEHRSLGPSISKVRSLKMDNKIWTEELIEVRLPGSSILCEY</sequence>
<dbReference type="PRINTS" id="PR00405">
    <property type="entry name" value="REVINTRACTNG"/>
</dbReference>
<dbReference type="InterPro" id="IPR001164">
    <property type="entry name" value="ArfGAP_dom"/>
</dbReference>
<evidence type="ECO:0000313" key="4">
    <source>
        <dbReference type="EMBL" id="KAG8542940.1"/>
    </source>
</evidence>
<dbReference type="InterPro" id="IPR037278">
    <property type="entry name" value="ARFGAP/RecO"/>
</dbReference>
<dbReference type="EMBL" id="WNYA01004194">
    <property type="protein sequence ID" value="KAG8542940.1"/>
    <property type="molecule type" value="Genomic_DNA"/>
</dbReference>
<dbReference type="Proteomes" id="UP000824782">
    <property type="component" value="Unassembled WGS sequence"/>
</dbReference>
<dbReference type="PROSITE" id="PS50115">
    <property type="entry name" value="ARFGAP"/>
    <property type="match status" value="1"/>
</dbReference>
<dbReference type="Gene3D" id="2.30.29.30">
    <property type="entry name" value="Pleckstrin-homology domain (PH domain)/Phosphotyrosine-binding domain (PTB)"/>
    <property type="match status" value="1"/>
</dbReference>
<evidence type="ECO:0000259" key="3">
    <source>
        <dbReference type="PROSITE" id="PS50115"/>
    </source>
</evidence>
<reference evidence="4" key="1">
    <citation type="thesis" date="2020" institute="ProQuest LLC" country="789 East Eisenhower Parkway, Ann Arbor, MI, USA">
        <title>Comparative Genomics and Chromosome Evolution.</title>
        <authorList>
            <person name="Mudd A.B."/>
        </authorList>
    </citation>
    <scope>NUCLEOTIDE SEQUENCE</scope>
    <source>
        <strain evidence="4">237g6f4</strain>
        <tissue evidence="4">Blood</tissue>
    </source>
</reference>
<dbReference type="AlphaFoldDB" id="A0AAV6Z6R3"/>
<organism evidence="4 5">
    <name type="scientific">Engystomops pustulosus</name>
    <name type="common">Tungara frog</name>
    <name type="synonym">Physalaemus pustulosus</name>
    <dbReference type="NCBI Taxonomy" id="76066"/>
    <lineage>
        <taxon>Eukaryota</taxon>
        <taxon>Metazoa</taxon>
        <taxon>Chordata</taxon>
        <taxon>Craniata</taxon>
        <taxon>Vertebrata</taxon>
        <taxon>Euteleostomi</taxon>
        <taxon>Amphibia</taxon>
        <taxon>Batrachia</taxon>
        <taxon>Anura</taxon>
        <taxon>Neobatrachia</taxon>
        <taxon>Hyloidea</taxon>
        <taxon>Leptodactylidae</taxon>
        <taxon>Leiuperinae</taxon>
        <taxon>Engystomops</taxon>
    </lineage>
</organism>
<gene>
    <name evidence="4" type="ORF">GDO81_025768</name>
</gene>
<comment type="caution">
    <text evidence="4">The sequence shown here is derived from an EMBL/GenBank/DDBJ whole genome shotgun (WGS) entry which is preliminary data.</text>
</comment>